<dbReference type="FunFam" id="3.90.550.10:FF:000003">
    <property type="entry name" value="2-C-methyl-D-erythritol 4-phosphate cytidylyltransferase"/>
    <property type="match status" value="1"/>
</dbReference>
<dbReference type="InterPro" id="IPR029044">
    <property type="entry name" value="Nucleotide-diphossugar_trans"/>
</dbReference>
<organism evidence="8 9">
    <name type="scientific">Psychrosphaera ytuae</name>
    <dbReference type="NCBI Taxonomy" id="2820710"/>
    <lineage>
        <taxon>Bacteria</taxon>
        <taxon>Pseudomonadati</taxon>
        <taxon>Pseudomonadota</taxon>
        <taxon>Gammaproteobacteria</taxon>
        <taxon>Alteromonadales</taxon>
        <taxon>Pseudoalteromonadaceae</taxon>
        <taxon>Psychrosphaera</taxon>
    </lineage>
</organism>
<accession>A0A975DDJ6</accession>
<feature type="site" description="Transition state stabilizer" evidence="7">
    <location>
        <position position="31"/>
    </location>
</feature>
<keyword evidence="6 7" id="KW-0414">Isoprene biosynthesis</keyword>
<evidence type="ECO:0000256" key="5">
    <source>
        <dbReference type="ARBA" id="ARBA00022695"/>
    </source>
</evidence>
<dbReference type="PANTHER" id="PTHR32125:SF4">
    <property type="entry name" value="2-C-METHYL-D-ERYTHRITOL 4-PHOSPHATE CYTIDYLYLTRANSFERASE, CHLOROPLASTIC"/>
    <property type="match status" value="1"/>
</dbReference>
<keyword evidence="5 7" id="KW-0548">Nucleotidyltransferase</keyword>
<sequence>MSQKTDSILPNVIVAIPAAGVGSRMGASQPKQYLSLLGQTVLEHTVNKFLSLDCVQNVVIAISKTDPYFNQLPIASHPKVVVVDGGKERADSVANAVNWAKGKGNDWILVHDAARPCVDKRDVLNLIKQAQTSQRNAILGMPVKDTMKRTKKHAYSQDFIQSTGASVAGEQIDHTVSRNQLWHAFTPQCCKLSELSSALTELTNDKGQLDGRVTDEASALELCGFDVDIIESSPKNIKITVPDDLLLAEFYLKSENNEH</sequence>
<dbReference type="Proteomes" id="UP000682739">
    <property type="component" value="Chromosome"/>
</dbReference>
<evidence type="ECO:0000256" key="1">
    <source>
        <dbReference type="ARBA" id="ARBA00001282"/>
    </source>
</evidence>
<dbReference type="SUPFAM" id="SSF53448">
    <property type="entry name" value="Nucleotide-diphospho-sugar transferases"/>
    <property type="match status" value="1"/>
</dbReference>
<dbReference type="NCBIfam" id="TIGR00453">
    <property type="entry name" value="ispD"/>
    <property type="match status" value="1"/>
</dbReference>
<evidence type="ECO:0000256" key="2">
    <source>
        <dbReference type="ARBA" id="ARBA00004787"/>
    </source>
</evidence>
<dbReference type="HAMAP" id="MF_00108">
    <property type="entry name" value="IspD"/>
    <property type="match status" value="1"/>
</dbReference>
<reference evidence="8" key="1">
    <citation type="submission" date="2021-03" db="EMBL/GenBank/DDBJ databases">
        <title>Description of Psychrosphaera ytuae sp. nov. isolated from deep sea sediment of South China Sea.</title>
        <authorList>
            <person name="Zhang J."/>
            <person name="Xu X.-D."/>
        </authorList>
    </citation>
    <scope>NUCLEOTIDE SEQUENCE</scope>
    <source>
        <strain evidence="8">MTZ26</strain>
    </source>
</reference>
<dbReference type="EMBL" id="CP072110">
    <property type="protein sequence ID" value="QTH65192.1"/>
    <property type="molecule type" value="Genomic_DNA"/>
</dbReference>
<dbReference type="CDD" id="cd02516">
    <property type="entry name" value="CDP-ME_synthetase"/>
    <property type="match status" value="1"/>
</dbReference>
<dbReference type="Gene3D" id="3.90.550.10">
    <property type="entry name" value="Spore Coat Polysaccharide Biosynthesis Protein SpsA, Chain A"/>
    <property type="match status" value="1"/>
</dbReference>
<comment type="similarity">
    <text evidence="3 7">Belongs to the IspD/TarI cytidylyltransferase family. IspD subfamily.</text>
</comment>
<dbReference type="Pfam" id="PF01128">
    <property type="entry name" value="IspD"/>
    <property type="match status" value="1"/>
</dbReference>
<evidence type="ECO:0000313" key="9">
    <source>
        <dbReference type="Proteomes" id="UP000682739"/>
    </source>
</evidence>
<gene>
    <name evidence="7 8" type="primary">ispD</name>
    <name evidence="8" type="ORF">J1N51_07100</name>
</gene>
<protein>
    <recommendedName>
        <fullName evidence="7">2-C-methyl-D-erythritol 4-phosphate cytidylyltransferase</fullName>
        <ecNumber evidence="7">2.7.7.60</ecNumber>
    </recommendedName>
    <alternativeName>
        <fullName evidence="7">4-diphosphocytidyl-2C-methyl-D-erythritol synthase</fullName>
    </alternativeName>
    <alternativeName>
        <fullName evidence="7">MEP cytidylyltransferase</fullName>
        <shortName evidence="7">MCT</shortName>
    </alternativeName>
</protein>
<dbReference type="PANTHER" id="PTHR32125">
    <property type="entry name" value="2-C-METHYL-D-ERYTHRITOL 4-PHOSPHATE CYTIDYLYLTRANSFERASE, CHLOROPLASTIC"/>
    <property type="match status" value="1"/>
</dbReference>
<dbReference type="GO" id="GO:0019288">
    <property type="term" value="P:isopentenyl diphosphate biosynthetic process, methylerythritol 4-phosphate pathway"/>
    <property type="evidence" value="ECO:0007669"/>
    <property type="project" value="UniProtKB-UniRule"/>
</dbReference>
<dbReference type="RefSeq" id="WP_208833227.1">
    <property type="nucleotide sequence ID" value="NZ_CP072110.1"/>
</dbReference>
<keyword evidence="4 7" id="KW-0808">Transferase</keyword>
<evidence type="ECO:0000256" key="7">
    <source>
        <dbReference type="HAMAP-Rule" id="MF_00108"/>
    </source>
</evidence>
<evidence type="ECO:0000313" key="8">
    <source>
        <dbReference type="EMBL" id="QTH65192.1"/>
    </source>
</evidence>
<evidence type="ECO:0000256" key="3">
    <source>
        <dbReference type="ARBA" id="ARBA00009789"/>
    </source>
</evidence>
<dbReference type="InterPro" id="IPR001228">
    <property type="entry name" value="IspD"/>
</dbReference>
<proteinExistence type="inferred from homology"/>
<dbReference type="EC" id="2.7.7.60" evidence="7"/>
<comment type="function">
    <text evidence="7">Catalyzes the formation of 4-diphosphocytidyl-2-C-methyl-D-erythritol from CTP and 2-C-methyl-D-erythritol 4-phosphate (MEP).</text>
</comment>
<dbReference type="InterPro" id="IPR050088">
    <property type="entry name" value="IspD/TarI_cytidylyltransf_bact"/>
</dbReference>
<dbReference type="InterPro" id="IPR034683">
    <property type="entry name" value="IspD/TarI"/>
</dbReference>
<feature type="site" description="Positions MEP for the nucleophilic attack" evidence="7">
    <location>
        <position position="178"/>
    </location>
</feature>
<keyword evidence="9" id="KW-1185">Reference proteome</keyword>
<dbReference type="AlphaFoldDB" id="A0A975DDJ6"/>
<dbReference type="PROSITE" id="PS01295">
    <property type="entry name" value="ISPD"/>
    <property type="match status" value="1"/>
</dbReference>
<feature type="site" description="Transition state stabilizer" evidence="7">
    <location>
        <position position="24"/>
    </location>
</feature>
<dbReference type="InterPro" id="IPR018294">
    <property type="entry name" value="ISPD_synthase_CS"/>
</dbReference>
<comment type="pathway">
    <text evidence="2 7">Isoprenoid biosynthesis; isopentenyl diphosphate biosynthesis via DXP pathway; isopentenyl diphosphate from 1-deoxy-D-xylulose 5-phosphate: step 2/6.</text>
</comment>
<name>A0A975DDJ6_9GAMM</name>
<evidence type="ECO:0000256" key="4">
    <source>
        <dbReference type="ARBA" id="ARBA00022679"/>
    </source>
</evidence>
<dbReference type="GO" id="GO:0050518">
    <property type="term" value="F:2-C-methyl-D-erythritol 4-phosphate cytidylyltransferase activity"/>
    <property type="evidence" value="ECO:0007669"/>
    <property type="project" value="UniProtKB-UniRule"/>
</dbReference>
<dbReference type="KEGG" id="psym:J1N51_07100"/>
<evidence type="ECO:0000256" key="6">
    <source>
        <dbReference type="ARBA" id="ARBA00023229"/>
    </source>
</evidence>
<feature type="site" description="Positions MEP for the nucleophilic attack" evidence="7">
    <location>
        <position position="238"/>
    </location>
</feature>
<comment type="catalytic activity">
    <reaction evidence="1 7">
        <text>2-C-methyl-D-erythritol 4-phosphate + CTP + H(+) = 4-CDP-2-C-methyl-D-erythritol + diphosphate</text>
        <dbReference type="Rhea" id="RHEA:13429"/>
        <dbReference type="ChEBI" id="CHEBI:15378"/>
        <dbReference type="ChEBI" id="CHEBI:33019"/>
        <dbReference type="ChEBI" id="CHEBI:37563"/>
        <dbReference type="ChEBI" id="CHEBI:57823"/>
        <dbReference type="ChEBI" id="CHEBI:58262"/>
        <dbReference type="EC" id="2.7.7.60"/>
    </reaction>
</comment>